<dbReference type="SUPFAM" id="SSF51161">
    <property type="entry name" value="Trimeric LpxA-like enzymes"/>
    <property type="match status" value="1"/>
</dbReference>
<accession>A0A923RPE6</accession>
<dbReference type="PANTHER" id="PTHR23416">
    <property type="entry name" value="SIALIC ACID SYNTHASE-RELATED"/>
    <property type="match status" value="1"/>
</dbReference>
<keyword evidence="2" id="KW-0808">Transferase</keyword>
<dbReference type="Pfam" id="PF00132">
    <property type="entry name" value="Hexapep"/>
    <property type="match status" value="1"/>
</dbReference>
<comment type="similarity">
    <text evidence="1">Belongs to the transferase hexapeptide repeat family.</text>
</comment>
<dbReference type="PANTHER" id="PTHR23416:SF23">
    <property type="entry name" value="ACETYLTRANSFERASE C18B11.09C-RELATED"/>
    <property type="match status" value="1"/>
</dbReference>
<dbReference type="InterPro" id="IPR051159">
    <property type="entry name" value="Hexapeptide_acetyltransf"/>
</dbReference>
<evidence type="ECO:0000256" key="1">
    <source>
        <dbReference type="ARBA" id="ARBA00007274"/>
    </source>
</evidence>
<keyword evidence="3" id="KW-0012">Acyltransferase</keyword>
<dbReference type="InterPro" id="IPR001451">
    <property type="entry name" value="Hexapep"/>
</dbReference>
<dbReference type="AlphaFoldDB" id="A0A923RPE6"/>
<sequence>MTRKSIMLREIIKRIWCYFWGQIFVLCYYKKKYLTGEWFRGKYGCFLAPGWKWVYHDGWDRLLKGSNPGVPWPVGRNVKVIGWENIEFCPEDLRNFQGLGVYYQAMDSHITIGRGTWIAAGVGIIASNHDVTDPELRKAGKSVYIGEKCWIGMNAVILPGVTLGAHTTVGAGAVVTKSFPEGNCVIAGNPAKIIRYINEKNNV</sequence>
<evidence type="ECO:0000313" key="3">
    <source>
        <dbReference type="EMBL" id="MBC5687528.1"/>
    </source>
</evidence>
<evidence type="ECO:0000313" key="4">
    <source>
        <dbReference type="Proteomes" id="UP000652477"/>
    </source>
</evidence>
<keyword evidence="4" id="KW-1185">Reference proteome</keyword>
<proteinExistence type="inferred from homology"/>
<protein>
    <submittedName>
        <fullName evidence="3">Acyltransferase</fullName>
    </submittedName>
</protein>
<dbReference type="Proteomes" id="UP000652477">
    <property type="component" value="Unassembled WGS sequence"/>
</dbReference>
<comment type="caution">
    <text evidence="3">The sequence shown here is derived from an EMBL/GenBank/DDBJ whole genome shotgun (WGS) entry which is preliminary data.</text>
</comment>
<organism evidence="3 4">
    <name type="scientific">Mediterraneibacter hominis</name>
    <dbReference type="NCBI Taxonomy" id="2763054"/>
    <lineage>
        <taxon>Bacteria</taxon>
        <taxon>Bacillati</taxon>
        <taxon>Bacillota</taxon>
        <taxon>Clostridia</taxon>
        <taxon>Lachnospirales</taxon>
        <taxon>Lachnospiraceae</taxon>
        <taxon>Mediterraneibacter</taxon>
    </lineage>
</organism>
<dbReference type="InterPro" id="IPR011004">
    <property type="entry name" value="Trimer_LpxA-like_sf"/>
</dbReference>
<gene>
    <name evidence="3" type="ORF">H8S37_01080</name>
</gene>
<dbReference type="GO" id="GO:0005829">
    <property type="term" value="C:cytosol"/>
    <property type="evidence" value="ECO:0007669"/>
    <property type="project" value="TreeGrafter"/>
</dbReference>
<dbReference type="GO" id="GO:0008374">
    <property type="term" value="F:O-acyltransferase activity"/>
    <property type="evidence" value="ECO:0007669"/>
    <property type="project" value="TreeGrafter"/>
</dbReference>
<evidence type="ECO:0000256" key="2">
    <source>
        <dbReference type="ARBA" id="ARBA00022679"/>
    </source>
</evidence>
<dbReference type="EMBL" id="JACOPF010000001">
    <property type="protein sequence ID" value="MBC5687528.1"/>
    <property type="molecule type" value="Genomic_DNA"/>
</dbReference>
<reference evidence="3" key="1">
    <citation type="submission" date="2020-08" db="EMBL/GenBank/DDBJ databases">
        <title>Genome public.</title>
        <authorList>
            <person name="Liu C."/>
            <person name="Sun Q."/>
        </authorList>
    </citation>
    <scope>NUCLEOTIDE SEQUENCE</scope>
    <source>
        <strain evidence="3">NSJ-55</strain>
    </source>
</reference>
<dbReference type="Gene3D" id="2.160.10.10">
    <property type="entry name" value="Hexapeptide repeat proteins"/>
    <property type="match status" value="1"/>
</dbReference>
<name>A0A923RPE6_9FIRM</name>